<keyword evidence="4" id="KW-0929">Antimicrobial</keyword>
<evidence type="ECO:0000256" key="7">
    <source>
        <dbReference type="ARBA" id="ARBA00022821"/>
    </source>
</evidence>
<evidence type="ECO:0000256" key="1">
    <source>
        <dbReference type="ARBA" id="ARBA00004613"/>
    </source>
</evidence>
<comment type="caution">
    <text evidence="11">The sequence shown here is derived from an EMBL/GenBank/DDBJ whole genome shotgun (WGS) entry which is preliminary data.</text>
</comment>
<evidence type="ECO:0000256" key="8">
    <source>
        <dbReference type="ARBA" id="ARBA00023157"/>
    </source>
</evidence>
<feature type="domain" description="Knottins-like" evidence="10">
    <location>
        <begin position="151"/>
        <end position="199"/>
    </location>
</feature>
<keyword evidence="9" id="KW-0472">Membrane</keyword>
<dbReference type="InterPro" id="IPR036574">
    <property type="entry name" value="Scorpion_toxin-like_sf"/>
</dbReference>
<proteinExistence type="inferred from homology"/>
<evidence type="ECO:0000256" key="2">
    <source>
        <dbReference type="ARBA" id="ARBA00006722"/>
    </source>
</evidence>
<evidence type="ECO:0000256" key="6">
    <source>
        <dbReference type="ARBA" id="ARBA00022729"/>
    </source>
</evidence>
<evidence type="ECO:0000313" key="12">
    <source>
        <dbReference type="Proteomes" id="UP000824890"/>
    </source>
</evidence>
<evidence type="ECO:0000256" key="5">
    <source>
        <dbReference type="ARBA" id="ARBA00022577"/>
    </source>
</evidence>
<keyword evidence="12" id="KW-1185">Reference proteome</keyword>
<reference evidence="11 12" key="1">
    <citation type="submission" date="2021-05" db="EMBL/GenBank/DDBJ databases">
        <title>Genome Assembly of Synthetic Allotetraploid Brassica napus Reveals Homoeologous Exchanges between Subgenomes.</title>
        <authorList>
            <person name="Davis J.T."/>
        </authorList>
    </citation>
    <scope>NUCLEOTIDE SEQUENCE [LARGE SCALE GENOMIC DNA]</scope>
    <source>
        <strain evidence="12">cv. Da-Ae</strain>
        <tissue evidence="11">Seedling</tissue>
    </source>
</reference>
<organism evidence="11 12">
    <name type="scientific">Brassica napus</name>
    <name type="common">Rape</name>
    <dbReference type="NCBI Taxonomy" id="3708"/>
    <lineage>
        <taxon>Eukaryota</taxon>
        <taxon>Viridiplantae</taxon>
        <taxon>Streptophyta</taxon>
        <taxon>Embryophyta</taxon>
        <taxon>Tracheophyta</taxon>
        <taxon>Spermatophyta</taxon>
        <taxon>Magnoliopsida</taxon>
        <taxon>eudicotyledons</taxon>
        <taxon>Gunneridae</taxon>
        <taxon>Pentapetalae</taxon>
        <taxon>rosids</taxon>
        <taxon>malvids</taxon>
        <taxon>Brassicales</taxon>
        <taxon>Brassicaceae</taxon>
        <taxon>Brassiceae</taxon>
        <taxon>Brassica</taxon>
    </lineage>
</organism>
<accession>A0ABQ8AZH4</accession>
<comment type="subcellular location">
    <subcellularLocation>
        <location evidence="1">Secreted</location>
    </subcellularLocation>
</comment>
<dbReference type="SMART" id="SM00505">
    <property type="entry name" value="Knot1"/>
    <property type="match status" value="1"/>
</dbReference>
<keyword evidence="9" id="KW-1133">Transmembrane helix</keyword>
<keyword evidence="6" id="KW-0732">Signal</keyword>
<dbReference type="InterPro" id="IPR003614">
    <property type="entry name" value="Knottins"/>
</dbReference>
<dbReference type="CDD" id="cd00107">
    <property type="entry name" value="Knot1"/>
    <property type="match status" value="1"/>
</dbReference>
<evidence type="ECO:0000313" key="11">
    <source>
        <dbReference type="EMBL" id="KAH0897950.1"/>
    </source>
</evidence>
<keyword evidence="9" id="KW-0812">Transmembrane</keyword>
<protein>
    <recommendedName>
        <fullName evidence="10">Knottins-like domain-containing protein</fullName>
    </recommendedName>
</protein>
<dbReference type="PROSITE" id="PS00940">
    <property type="entry name" value="GAMMA_THIONIN"/>
    <property type="match status" value="1"/>
</dbReference>
<feature type="non-terminal residue" evidence="11">
    <location>
        <position position="1"/>
    </location>
</feature>
<evidence type="ECO:0000259" key="10">
    <source>
        <dbReference type="SMART" id="SM00505"/>
    </source>
</evidence>
<keyword evidence="8" id="KW-1015">Disulfide bond</keyword>
<keyword evidence="7" id="KW-0611">Plant defense</keyword>
<dbReference type="Pfam" id="PF00304">
    <property type="entry name" value="Gamma-thionin"/>
    <property type="match status" value="1"/>
</dbReference>
<sequence length="199" mass="21841">WLSLLPSSPSSSLLSFSLLRLKHQQGWKGRSYVGSRVGHGQDSVQTVMRAGNSASVSRKHEMVLANMNSQLTSVSATTHFASIITLLFAALVFFAAFEAPMMVEGQQPKYCRKQSKTWSGLCTKSGSCKKQCIRVEKAAHEAPTMVEAQKLCERPSGTWSGVCGNNNACKNQCINLEKARHGSCNYVFPAHKCICYFPC</sequence>
<keyword evidence="3" id="KW-0964">Secreted</keyword>
<evidence type="ECO:0000256" key="9">
    <source>
        <dbReference type="SAM" id="Phobius"/>
    </source>
</evidence>
<name>A0ABQ8AZH4_BRANA</name>
<evidence type="ECO:0000256" key="4">
    <source>
        <dbReference type="ARBA" id="ARBA00022529"/>
    </source>
</evidence>
<dbReference type="PANTHER" id="PTHR33147:SF101">
    <property type="entry name" value="DEFENSIN-LIKE PROTEIN 13"/>
    <property type="match status" value="1"/>
</dbReference>
<evidence type="ECO:0000256" key="3">
    <source>
        <dbReference type="ARBA" id="ARBA00022525"/>
    </source>
</evidence>
<gene>
    <name evidence="11" type="ORF">HID58_047518</name>
</gene>
<dbReference type="Proteomes" id="UP000824890">
    <property type="component" value="Unassembled WGS sequence"/>
</dbReference>
<dbReference type="EMBL" id="JAGKQM010000012">
    <property type="protein sequence ID" value="KAH0897950.1"/>
    <property type="molecule type" value="Genomic_DNA"/>
</dbReference>
<dbReference type="PANTHER" id="PTHR33147">
    <property type="entry name" value="DEFENSIN-LIKE PROTEIN 1"/>
    <property type="match status" value="1"/>
</dbReference>
<dbReference type="InterPro" id="IPR008176">
    <property type="entry name" value="Defensin_plant"/>
</dbReference>
<comment type="similarity">
    <text evidence="2">Belongs to the DEFL family.</text>
</comment>
<dbReference type="Gene3D" id="3.30.30.10">
    <property type="entry name" value="Knottin, scorpion toxin-like"/>
    <property type="match status" value="2"/>
</dbReference>
<dbReference type="SUPFAM" id="SSF57095">
    <property type="entry name" value="Scorpion toxin-like"/>
    <property type="match status" value="2"/>
</dbReference>
<keyword evidence="5" id="KW-0295">Fungicide</keyword>
<feature type="transmembrane region" description="Helical" evidence="9">
    <location>
        <begin position="76"/>
        <end position="97"/>
    </location>
</feature>